<dbReference type="Proteomes" id="UP000092687">
    <property type="component" value="Chromosome"/>
</dbReference>
<dbReference type="RefSeq" id="WP_008497575.1">
    <property type="nucleotide sequence ID" value="NZ_CP016537.2"/>
</dbReference>
<evidence type="ECO:0000256" key="2">
    <source>
        <dbReference type="ARBA" id="ARBA00006906"/>
    </source>
</evidence>
<evidence type="ECO:0000256" key="5">
    <source>
        <dbReference type="ARBA" id="ARBA00023277"/>
    </source>
</evidence>
<proteinExistence type="inferred from homology"/>
<dbReference type="InterPro" id="IPR000887">
    <property type="entry name" value="Aldlse_KDPG_KHG"/>
</dbReference>
<dbReference type="NCBIfam" id="TIGR01182">
    <property type="entry name" value="eda"/>
    <property type="match status" value="1"/>
</dbReference>
<evidence type="ECO:0000313" key="6">
    <source>
        <dbReference type="EMBL" id="ANU14569.1"/>
    </source>
</evidence>
<gene>
    <name evidence="6" type="ORF">BBI08_12080</name>
</gene>
<comment type="pathway">
    <text evidence="1">Carbohydrate acid metabolism.</text>
</comment>
<reference evidence="7" key="2">
    <citation type="submission" date="2016-10" db="EMBL/GenBank/DDBJ databases">
        <authorList>
            <person name="See-Too W.S."/>
        </authorList>
    </citation>
    <scope>NUCLEOTIDE SEQUENCE [LARGE SCALE GENOMIC DNA]</scope>
    <source>
        <strain evidence="7">DSM 24743</strain>
    </source>
</reference>
<dbReference type="OrthoDB" id="9802667at2"/>
<comment type="similarity">
    <text evidence="2">Belongs to the KHG/KDPG aldolase family.</text>
</comment>
<evidence type="ECO:0000313" key="7">
    <source>
        <dbReference type="Proteomes" id="UP000092687"/>
    </source>
</evidence>
<dbReference type="SUPFAM" id="SSF51569">
    <property type="entry name" value="Aldolase"/>
    <property type="match status" value="1"/>
</dbReference>
<evidence type="ECO:0000256" key="1">
    <source>
        <dbReference type="ARBA" id="ARBA00004761"/>
    </source>
</evidence>
<keyword evidence="4" id="KW-0456">Lyase</keyword>
<dbReference type="GO" id="GO:0016829">
    <property type="term" value="F:lyase activity"/>
    <property type="evidence" value="ECO:0007669"/>
    <property type="project" value="UniProtKB-KW"/>
</dbReference>
<comment type="subunit">
    <text evidence="3">Homotrimer.</text>
</comment>
<reference evidence="7" key="1">
    <citation type="submission" date="2016-07" db="EMBL/GenBank/DDBJ databases">
        <authorList>
            <person name="See-Too W.S."/>
        </authorList>
    </citation>
    <scope>NUCLEOTIDE SEQUENCE [LARGE SCALE GENOMIC DNA]</scope>
    <source>
        <strain evidence="7">DSM 24743</strain>
    </source>
</reference>
<dbReference type="STRING" id="1215089.BBI08_12080"/>
<keyword evidence="5" id="KW-0119">Carbohydrate metabolism</keyword>
<evidence type="ECO:0000256" key="3">
    <source>
        <dbReference type="ARBA" id="ARBA00011233"/>
    </source>
</evidence>
<dbReference type="AlphaFoldDB" id="A0A1C7DSJ0"/>
<accession>A0A1C7DSJ0</accession>
<dbReference type="Gene3D" id="3.20.20.70">
    <property type="entry name" value="Aldolase class I"/>
    <property type="match status" value="1"/>
</dbReference>
<dbReference type="EMBL" id="CP016537">
    <property type="protein sequence ID" value="ANU14569.1"/>
    <property type="molecule type" value="Genomic_DNA"/>
</dbReference>
<organism evidence="6 7">
    <name type="scientific">Planococcus halocryophilus</name>
    <dbReference type="NCBI Taxonomy" id="1215089"/>
    <lineage>
        <taxon>Bacteria</taxon>
        <taxon>Bacillati</taxon>
        <taxon>Bacillota</taxon>
        <taxon>Bacilli</taxon>
        <taxon>Bacillales</taxon>
        <taxon>Caryophanaceae</taxon>
        <taxon>Planococcus</taxon>
    </lineage>
</organism>
<dbReference type="CDD" id="cd00452">
    <property type="entry name" value="KDPG_aldolase"/>
    <property type="match status" value="1"/>
</dbReference>
<protein>
    <submittedName>
        <fullName evidence="6">2-dehydro-3-deoxyphosphogluconate aldolase</fullName>
    </submittedName>
</protein>
<name>A0A1C7DSJ0_9BACL</name>
<sequence length="226" mass="24322">MKKWENLIRLKESGLIAVIRRPKQSQIHYIAEALIEGGTGALEITLDTPNALEMIKDLKEKYQDNVLVGAGTVLDAASAKNAIDAGSDFIFCPSFDVETIQMTNRYGRISIPGVMTPTEIVKAYSAGADLLKIFPGGTLGADFIKDLQGPLGHIPVMPTGGVNLDNVEKFIGSGAVAVGVGGSLVDSKAIAQERYEVLTELSKQFIQKIQKARNKQKAQAPEILVK</sequence>
<dbReference type="Pfam" id="PF01081">
    <property type="entry name" value="Aldolase"/>
    <property type="match status" value="1"/>
</dbReference>
<dbReference type="PANTHER" id="PTHR30246">
    <property type="entry name" value="2-KETO-3-DEOXY-6-PHOSPHOGLUCONATE ALDOLASE"/>
    <property type="match status" value="1"/>
</dbReference>
<dbReference type="InterPro" id="IPR013785">
    <property type="entry name" value="Aldolase_TIM"/>
</dbReference>
<evidence type="ECO:0000256" key="4">
    <source>
        <dbReference type="ARBA" id="ARBA00023239"/>
    </source>
</evidence>
<dbReference type="KEGG" id="phc:BBI08_12080"/>
<keyword evidence="7" id="KW-1185">Reference proteome</keyword>
<dbReference type="PANTHER" id="PTHR30246:SF1">
    <property type="entry name" value="2-DEHYDRO-3-DEOXY-6-PHOSPHOGALACTONATE ALDOLASE-RELATED"/>
    <property type="match status" value="1"/>
</dbReference>